<evidence type="ECO:0000313" key="3">
    <source>
        <dbReference type="EMBL" id="CAE4594213.1"/>
    </source>
</evidence>
<sequence>MIFCVCVYLSIVIMCLLFVLRFLIYFFKFSFHLTSLRSRKGEAAVSAYGLKSLPGSDGEVNVNEDMQEVCNSYKAGDSVPFTATFRAEIDPEKAPPAVEQPAEEQEEEATAEA</sequence>
<feature type="compositionally biased region" description="Acidic residues" evidence="1">
    <location>
        <begin position="101"/>
        <end position="113"/>
    </location>
</feature>
<dbReference type="EMBL" id="HBNS01010043">
    <property type="protein sequence ID" value="CAE4594213.1"/>
    <property type="molecule type" value="Transcribed_RNA"/>
</dbReference>
<keyword evidence="2" id="KW-0472">Membrane</keyword>
<keyword evidence="2" id="KW-1133">Transmembrane helix</keyword>
<keyword evidence="2" id="KW-0812">Transmembrane</keyword>
<reference evidence="3" key="1">
    <citation type="submission" date="2021-01" db="EMBL/GenBank/DDBJ databases">
        <authorList>
            <person name="Corre E."/>
            <person name="Pelletier E."/>
            <person name="Niang G."/>
            <person name="Scheremetjew M."/>
            <person name="Finn R."/>
            <person name="Kale V."/>
            <person name="Holt S."/>
            <person name="Cochrane G."/>
            <person name="Meng A."/>
            <person name="Brown T."/>
            <person name="Cohen L."/>
        </authorList>
    </citation>
    <scope>NUCLEOTIDE SEQUENCE</scope>
    <source>
        <strain evidence="3">GSO104</strain>
    </source>
</reference>
<accession>A0A7S4QUB7</accession>
<evidence type="ECO:0000256" key="2">
    <source>
        <dbReference type="SAM" id="Phobius"/>
    </source>
</evidence>
<gene>
    <name evidence="3" type="ORF">DBRI00130_LOCUS8092</name>
</gene>
<dbReference type="AlphaFoldDB" id="A0A7S4QUB7"/>
<proteinExistence type="predicted"/>
<name>A0A7S4QUB7_9STRA</name>
<protein>
    <submittedName>
        <fullName evidence="3">Uncharacterized protein</fullName>
    </submittedName>
</protein>
<evidence type="ECO:0000256" key="1">
    <source>
        <dbReference type="SAM" id="MobiDB-lite"/>
    </source>
</evidence>
<feature type="transmembrane region" description="Helical" evidence="2">
    <location>
        <begin position="6"/>
        <end position="27"/>
    </location>
</feature>
<feature type="region of interest" description="Disordered" evidence="1">
    <location>
        <begin position="89"/>
        <end position="113"/>
    </location>
</feature>
<organism evidence="3">
    <name type="scientific">Ditylum brightwellii</name>
    <dbReference type="NCBI Taxonomy" id="49249"/>
    <lineage>
        <taxon>Eukaryota</taxon>
        <taxon>Sar</taxon>
        <taxon>Stramenopiles</taxon>
        <taxon>Ochrophyta</taxon>
        <taxon>Bacillariophyta</taxon>
        <taxon>Mediophyceae</taxon>
        <taxon>Lithodesmiophycidae</taxon>
        <taxon>Lithodesmiales</taxon>
        <taxon>Lithodesmiaceae</taxon>
        <taxon>Ditylum</taxon>
    </lineage>
</organism>